<evidence type="ECO:0000256" key="1">
    <source>
        <dbReference type="ARBA" id="ARBA00022801"/>
    </source>
</evidence>
<sequence>MKRIQTTRGIFELFTYGEGEPLAVTHHYSEFNEKGSLFAQALAKHYKVYLINLRGAGNSVNAIKDDEYSMNETVKDLDAIRQALSFERWGFAGHSTGGMLAMVYALEFPETLTKIIVGGAAASKLYGDHPDCIYSPKNPNYERIVYIMDALSTTKTSVEERQKLSYEWALMSYHSEENLKLSLSKPNSGKTCGPRLDYFRKIEYPKFDLTEQLASIMVPAFVYSGQYDSQCPVVFGAEIADKIPNAEFWLFENSNHFPFSEEEERFNQFVYATKQEV</sequence>
<feature type="domain" description="AB hydrolase-1" evidence="2">
    <location>
        <begin position="38"/>
        <end position="262"/>
    </location>
</feature>
<accession>A0A2M9EXX6</accession>
<dbReference type="SUPFAM" id="SSF53474">
    <property type="entry name" value="alpha/beta-Hydrolases"/>
    <property type="match status" value="1"/>
</dbReference>
<evidence type="ECO:0000313" key="3">
    <source>
        <dbReference type="EMBL" id="PJK16048.1"/>
    </source>
</evidence>
<dbReference type="InterPro" id="IPR000073">
    <property type="entry name" value="AB_hydrolase_1"/>
</dbReference>
<dbReference type="OrthoDB" id="9796770at2"/>
<reference evidence="3 4" key="1">
    <citation type="submission" date="2017-10" db="EMBL/GenBank/DDBJ databases">
        <title>Draft genome of Chryseomicrobium casticus sp. nov.</title>
        <authorList>
            <person name="Chakraborty R."/>
            <person name="Saha T."/>
        </authorList>
    </citation>
    <scope>NUCLEOTIDE SEQUENCE [LARGE SCALE GENOMIC DNA]</scope>
    <source>
        <strain evidence="3 4">ET03</strain>
    </source>
</reference>
<name>A0A2M9EXX6_9BACL</name>
<dbReference type="EMBL" id="PCGR01000004">
    <property type="protein sequence ID" value="PJK16048.1"/>
    <property type="molecule type" value="Genomic_DNA"/>
</dbReference>
<proteinExistence type="predicted"/>
<dbReference type="PANTHER" id="PTHR43798:SF31">
    <property type="entry name" value="AB HYDROLASE SUPERFAMILY PROTEIN YCLE"/>
    <property type="match status" value="1"/>
</dbReference>
<dbReference type="InterPro" id="IPR050266">
    <property type="entry name" value="AB_hydrolase_sf"/>
</dbReference>
<dbReference type="GO" id="GO:0016020">
    <property type="term" value="C:membrane"/>
    <property type="evidence" value="ECO:0007669"/>
    <property type="project" value="TreeGrafter"/>
</dbReference>
<dbReference type="Gene3D" id="6.10.140.700">
    <property type="match status" value="1"/>
</dbReference>
<dbReference type="PANTHER" id="PTHR43798">
    <property type="entry name" value="MONOACYLGLYCEROL LIPASE"/>
    <property type="match status" value="1"/>
</dbReference>
<evidence type="ECO:0000259" key="2">
    <source>
        <dbReference type="Pfam" id="PF00561"/>
    </source>
</evidence>
<keyword evidence="1 3" id="KW-0378">Hydrolase</keyword>
<dbReference type="GO" id="GO:0016787">
    <property type="term" value="F:hydrolase activity"/>
    <property type="evidence" value="ECO:0007669"/>
    <property type="project" value="UniProtKB-KW"/>
</dbReference>
<dbReference type="InterPro" id="IPR029058">
    <property type="entry name" value="AB_hydrolase_fold"/>
</dbReference>
<evidence type="ECO:0000313" key="4">
    <source>
        <dbReference type="Proteomes" id="UP000228680"/>
    </source>
</evidence>
<keyword evidence="4" id="KW-1185">Reference proteome</keyword>
<protein>
    <submittedName>
        <fullName evidence="3">Alpha/beta hydrolase</fullName>
    </submittedName>
</protein>
<dbReference type="Gene3D" id="3.40.50.1820">
    <property type="entry name" value="alpha/beta hydrolase"/>
    <property type="match status" value="1"/>
</dbReference>
<dbReference type="AlphaFoldDB" id="A0A2M9EXX6"/>
<gene>
    <name evidence="3" type="ORF">CQS04_11955</name>
</gene>
<organism evidence="3 4">
    <name type="scientific">Chryseomicrobium excrementi</name>
    <dbReference type="NCBI Taxonomy" id="2041346"/>
    <lineage>
        <taxon>Bacteria</taxon>
        <taxon>Bacillati</taxon>
        <taxon>Bacillota</taxon>
        <taxon>Bacilli</taxon>
        <taxon>Bacillales</taxon>
        <taxon>Caryophanaceae</taxon>
        <taxon>Chryseomicrobium</taxon>
    </lineage>
</organism>
<comment type="caution">
    <text evidence="3">The sequence shown here is derived from an EMBL/GenBank/DDBJ whole genome shotgun (WGS) entry which is preliminary data.</text>
</comment>
<dbReference type="Proteomes" id="UP000228680">
    <property type="component" value="Unassembled WGS sequence"/>
</dbReference>
<dbReference type="Pfam" id="PF00561">
    <property type="entry name" value="Abhydrolase_1"/>
    <property type="match status" value="1"/>
</dbReference>